<keyword evidence="2" id="KW-1185">Reference proteome</keyword>
<proteinExistence type="predicted"/>
<organism evidence="1 2">
    <name type="scientific">Lymnaea stagnalis</name>
    <name type="common">Great pond snail</name>
    <name type="synonym">Helix stagnalis</name>
    <dbReference type="NCBI Taxonomy" id="6523"/>
    <lineage>
        <taxon>Eukaryota</taxon>
        <taxon>Metazoa</taxon>
        <taxon>Spiralia</taxon>
        <taxon>Lophotrochozoa</taxon>
        <taxon>Mollusca</taxon>
        <taxon>Gastropoda</taxon>
        <taxon>Heterobranchia</taxon>
        <taxon>Euthyneura</taxon>
        <taxon>Panpulmonata</taxon>
        <taxon>Hygrophila</taxon>
        <taxon>Lymnaeoidea</taxon>
        <taxon>Lymnaeidae</taxon>
        <taxon>Lymnaea</taxon>
    </lineage>
</organism>
<dbReference type="EMBL" id="CAXITT010000207">
    <property type="protein sequence ID" value="CAL1535639.1"/>
    <property type="molecule type" value="Genomic_DNA"/>
</dbReference>
<accession>A0AAV2HNK9</accession>
<protein>
    <submittedName>
        <fullName evidence="1">Uncharacterized protein</fullName>
    </submittedName>
</protein>
<feature type="non-terminal residue" evidence="1">
    <location>
        <position position="90"/>
    </location>
</feature>
<sequence length="90" mass="10370">MVLQSCIEANSELSDIKDNLLDAVDKVILEVTQYRDGLNSYSSLWVEDRQEYMNMFLKYNHRPTQEEISLAGDEGIPESPPSLIQFKEMV</sequence>
<gene>
    <name evidence="1" type="ORF">GSLYS_00009599001</name>
</gene>
<dbReference type="Proteomes" id="UP001497497">
    <property type="component" value="Unassembled WGS sequence"/>
</dbReference>
<name>A0AAV2HNK9_LYMST</name>
<reference evidence="1 2" key="1">
    <citation type="submission" date="2024-04" db="EMBL/GenBank/DDBJ databases">
        <authorList>
            <consortium name="Genoscope - CEA"/>
            <person name="William W."/>
        </authorList>
    </citation>
    <scope>NUCLEOTIDE SEQUENCE [LARGE SCALE GENOMIC DNA]</scope>
</reference>
<evidence type="ECO:0000313" key="2">
    <source>
        <dbReference type="Proteomes" id="UP001497497"/>
    </source>
</evidence>
<dbReference type="AlphaFoldDB" id="A0AAV2HNK9"/>
<evidence type="ECO:0000313" key="1">
    <source>
        <dbReference type="EMBL" id="CAL1535639.1"/>
    </source>
</evidence>
<comment type="caution">
    <text evidence="1">The sequence shown here is derived from an EMBL/GenBank/DDBJ whole genome shotgun (WGS) entry which is preliminary data.</text>
</comment>